<keyword evidence="1" id="KW-0175">Coiled coil</keyword>
<protein>
    <submittedName>
        <fullName evidence="3">Helix-turn-helix transcriptional regulator</fullName>
    </submittedName>
</protein>
<evidence type="ECO:0000259" key="2">
    <source>
        <dbReference type="PROSITE" id="PS50943"/>
    </source>
</evidence>
<dbReference type="Gene3D" id="1.25.40.10">
    <property type="entry name" value="Tetratricopeptide repeat domain"/>
    <property type="match status" value="1"/>
</dbReference>
<dbReference type="InterPro" id="IPR041315">
    <property type="entry name" value="PlcR_TPR"/>
</dbReference>
<dbReference type="InterPro" id="IPR011990">
    <property type="entry name" value="TPR-like_helical_dom_sf"/>
</dbReference>
<dbReference type="SUPFAM" id="SSF48452">
    <property type="entry name" value="TPR-like"/>
    <property type="match status" value="1"/>
</dbReference>
<organism evidence="3 4">
    <name type="scientific">Alkalihalobacterium chitinilyticum</name>
    <dbReference type="NCBI Taxonomy" id="2980103"/>
    <lineage>
        <taxon>Bacteria</taxon>
        <taxon>Bacillati</taxon>
        <taxon>Bacillota</taxon>
        <taxon>Bacilli</taxon>
        <taxon>Bacillales</taxon>
        <taxon>Bacillaceae</taxon>
        <taxon>Alkalihalobacterium</taxon>
    </lineage>
</organism>
<reference evidence="3" key="1">
    <citation type="submission" date="2024-05" db="EMBL/GenBank/DDBJ databases">
        <title>Alkalihalobacillus sp. strain MEB203 novel alkaliphilic bacterium from Lonar Lake, India.</title>
        <authorList>
            <person name="Joshi A."/>
            <person name="Thite S."/>
            <person name="Mengade P."/>
        </authorList>
    </citation>
    <scope>NUCLEOTIDE SEQUENCE</scope>
    <source>
        <strain evidence="3">MEB 203</strain>
    </source>
</reference>
<dbReference type="InterPro" id="IPR001387">
    <property type="entry name" value="Cro/C1-type_HTH"/>
</dbReference>
<dbReference type="RefSeq" id="WP_275119408.1">
    <property type="nucleotide sequence ID" value="NZ_JAOTPO010000011.1"/>
</dbReference>
<dbReference type="Proteomes" id="UP001148125">
    <property type="component" value="Unassembled WGS sequence"/>
</dbReference>
<dbReference type="InterPro" id="IPR019734">
    <property type="entry name" value="TPR_rpt"/>
</dbReference>
<evidence type="ECO:0000256" key="1">
    <source>
        <dbReference type="SAM" id="Coils"/>
    </source>
</evidence>
<comment type="caution">
    <text evidence="3">The sequence shown here is derived from an EMBL/GenBank/DDBJ whole genome shotgun (WGS) entry which is preliminary data.</text>
</comment>
<dbReference type="PROSITE" id="PS50943">
    <property type="entry name" value="HTH_CROC1"/>
    <property type="match status" value="1"/>
</dbReference>
<accession>A0ABT5VH74</accession>
<dbReference type="InterPro" id="IPR010982">
    <property type="entry name" value="Lambda_DNA-bd_dom_sf"/>
</dbReference>
<proteinExistence type="predicted"/>
<dbReference type="CDD" id="cd00093">
    <property type="entry name" value="HTH_XRE"/>
    <property type="match status" value="1"/>
</dbReference>
<keyword evidence="4" id="KW-1185">Reference proteome</keyword>
<sequence length="289" mass="33998">MDTLGIIIKELRLQRGMSQKNLAKGICTQAQISKIEKGYVLPLTSTLHSLAERLGTNVNYILDLTIYKKLDYVIEVQSQMRQLVRKKKYGELYEQVQLEKASPLFQEVDKYRQFVIWHEGICEYHFNHNAKKALTVLQEALRITNVSEQVYSEREIEIVNSMGIIHFETGHYDEAITNYVIALKQFHNDNKPTDIRVRILYNLAKALTRKEQYEDSIEQCKKAIQLCMKNHLMYLLGELHYHIAYNFMLLTKCENALKYYESAISIFKLQGNLRYIEYIQLKMEEVTKP</sequence>
<name>A0ABT5VH74_9BACI</name>
<gene>
    <name evidence="3" type="ORF">N7Z68_15675</name>
</gene>
<dbReference type="Pfam" id="PF18768">
    <property type="entry name" value="RNPP_C"/>
    <property type="match status" value="1"/>
</dbReference>
<dbReference type="PANTHER" id="PTHR37038:SF14">
    <property type="entry name" value="TRANSCRIPTIONAL ACTIVATOR"/>
    <property type="match status" value="1"/>
</dbReference>
<dbReference type="SMART" id="SM00530">
    <property type="entry name" value="HTH_XRE"/>
    <property type="match status" value="1"/>
</dbReference>
<feature type="domain" description="HTH cro/C1-type" evidence="2">
    <location>
        <begin position="8"/>
        <end position="61"/>
    </location>
</feature>
<dbReference type="Pfam" id="PF01381">
    <property type="entry name" value="HTH_3"/>
    <property type="match status" value="1"/>
</dbReference>
<dbReference type="SUPFAM" id="SSF47413">
    <property type="entry name" value="lambda repressor-like DNA-binding domains"/>
    <property type="match status" value="1"/>
</dbReference>
<dbReference type="InterPro" id="IPR053163">
    <property type="entry name" value="HTH-type_regulator_Rgg"/>
</dbReference>
<feature type="coiled-coil region" evidence="1">
    <location>
        <begin position="203"/>
        <end position="230"/>
    </location>
</feature>
<dbReference type="SMART" id="SM00028">
    <property type="entry name" value="TPR"/>
    <property type="match status" value="3"/>
</dbReference>
<evidence type="ECO:0000313" key="3">
    <source>
        <dbReference type="EMBL" id="MDE5414798.1"/>
    </source>
</evidence>
<evidence type="ECO:0000313" key="4">
    <source>
        <dbReference type="Proteomes" id="UP001148125"/>
    </source>
</evidence>
<dbReference type="PANTHER" id="PTHR37038">
    <property type="entry name" value="TRANSCRIPTIONAL REGULATOR-RELATED"/>
    <property type="match status" value="1"/>
</dbReference>
<dbReference type="EMBL" id="JAOTPO010000011">
    <property type="protein sequence ID" value="MDE5414798.1"/>
    <property type="molecule type" value="Genomic_DNA"/>
</dbReference>